<evidence type="ECO:0000256" key="1">
    <source>
        <dbReference type="SAM" id="Phobius"/>
    </source>
</evidence>
<dbReference type="EMBL" id="MAOI01000141">
    <property type="protein sequence ID" value="OJD71889.1"/>
    <property type="molecule type" value="Genomic_DNA"/>
</dbReference>
<accession>A0A1J9U1F4</accession>
<organism evidence="2 3">
    <name type="scientific">Bacillus paramycoides</name>
    <dbReference type="NCBI Taxonomy" id="2026194"/>
    <lineage>
        <taxon>Bacteria</taxon>
        <taxon>Bacillati</taxon>
        <taxon>Bacillota</taxon>
        <taxon>Bacilli</taxon>
        <taxon>Bacillales</taxon>
        <taxon>Bacillaceae</taxon>
        <taxon>Bacillus</taxon>
        <taxon>Bacillus cereus group</taxon>
    </lineage>
</organism>
<keyword evidence="1" id="KW-0812">Transmembrane</keyword>
<dbReference type="Proteomes" id="UP000182788">
    <property type="component" value="Unassembled WGS sequence"/>
</dbReference>
<evidence type="ECO:0000313" key="2">
    <source>
        <dbReference type="EMBL" id="OJD71889.1"/>
    </source>
</evidence>
<gene>
    <name evidence="2" type="ORF">BAU28_19475</name>
</gene>
<keyword evidence="1" id="KW-1133">Transmembrane helix</keyword>
<feature type="transmembrane region" description="Helical" evidence="1">
    <location>
        <begin position="146"/>
        <end position="169"/>
    </location>
</feature>
<dbReference type="AlphaFoldDB" id="A0A1J9U1F4"/>
<dbReference type="InterPro" id="IPR021359">
    <property type="entry name" value="DUF2812"/>
</dbReference>
<feature type="transmembrane region" description="Helical" evidence="1">
    <location>
        <begin position="116"/>
        <end position="134"/>
    </location>
</feature>
<name>A0A1J9U1F4_9BACI</name>
<reference evidence="2 3" key="1">
    <citation type="submission" date="2016-06" db="EMBL/GenBank/DDBJ databases">
        <title>First insights into the genetic diversity and population structure of in the Bacillus cereus group bacteria from diverse marine environments.</title>
        <authorList>
            <person name="Liu Y."/>
            <person name="Lai Q."/>
            <person name="Shao Z."/>
        </authorList>
    </citation>
    <scope>NUCLEOTIDE SEQUENCE [LARGE SCALE GENOMIC DNA]</scope>
    <source>
        <strain evidence="2 3">NH24A2</strain>
    </source>
</reference>
<evidence type="ECO:0000313" key="3">
    <source>
        <dbReference type="Proteomes" id="UP000182788"/>
    </source>
</evidence>
<sequence>MGKTKYIMSNGIAFSEEKDLKKLRKYAAKGWIVKRFRRMGYELEKGVSEDTIFSLDIRPLAENELEEYIEMFELAGWEYVCSSYYGVHLFKAKPGTKPIYTDKETKQEKIKILRQPVMSAVVISMAMSIVSYLVHSVSSGVLSTTFSIVFLFSLVITIPMLMSLMATYYHSFRTK</sequence>
<proteinExistence type="predicted"/>
<dbReference type="RefSeq" id="WP_071721365.1">
    <property type="nucleotide sequence ID" value="NZ_CBCSHB010000046.1"/>
</dbReference>
<protein>
    <recommendedName>
        <fullName evidence="4">DUF2812 domain-containing protein</fullName>
    </recommendedName>
</protein>
<dbReference type="Pfam" id="PF11193">
    <property type="entry name" value="DUF2812"/>
    <property type="match status" value="1"/>
</dbReference>
<dbReference type="GeneID" id="87595240"/>
<comment type="caution">
    <text evidence="2">The sequence shown here is derived from an EMBL/GenBank/DDBJ whole genome shotgun (WGS) entry which is preliminary data.</text>
</comment>
<evidence type="ECO:0008006" key="4">
    <source>
        <dbReference type="Google" id="ProtNLM"/>
    </source>
</evidence>
<keyword evidence="1" id="KW-0472">Membrane</keyword>